<dbReference type="RefSeq" id="WP_155416652.1">
    <property type="nucleotide sequence ID" value="NZ_JAUJRV010000025.1"/>
</dbReference>
<comment type="caution">
    <text evidence="1">The sequence shown here is derived from an EMBL/GenBank/DDBJ whole genome shotgun (WGS) entry which is preliminary data.</text>
</comment>
<name>A0AAW7T887_BURVI</name>
<dbReference type="AlphaFoldDB" id="A0AAW7T887"/>
<protein>
    <submittedName>
        <fullName evidence="1">Uncharacterized protein</fullName>
    </submittedName>
</protein>
<dbReference type="Proteomes" id="UP001171620">
    <property type="component" value="Unassembled WGS sequence"/>
</dbReference>
<reference evidence="1" key="1">
    <citation type="submission" date="2023-07" db="EMBL/GenBank/DDBJ databases">
        <title>A collection of bacterial strains from the Burkholderia cepacia Research Laboratory and Repository.</title>
        <authorList>
            <person name="Lipuma J."/>
            <person name="Spilker T."/>
            <person name="Caverly L."/>
        </authorList>
    </citation>
    <scope>NUCLEOTIDE SEQUENCE</scope>
    <source>
        <strain evidence="1">AU44268</strain>
    </source>
</reference>
<proteinExistence type="predicted"/>
<accession>A0AAW7T887</accession>
<gene>
    <name evidence="1" type="ORF">QZM33_24255</name>
</gene>
<organism evidence="1 2">
    <name type="scientific">Burkholderia vietnamiensis</name>
    <dbReference type="NCBI Taxonomy" id="60552"/>
    <lineage>
        <taxon>Bacteria</taxon>
        <taxon>Pseudomonadati</taxon>
        <taxon>Pseudomonadota</taxon>
        <taxon>Betaproteobacteria</taxon>
        <taxon>Burkholderiales</taxon>
        <taxon>Burkholderiaceae</taxon>
        <taxon>Burkholderia</taxon>
        <taxon>Burkholderia cepacia complex</taxon>
    </lineage>
</organism>
<sequence>MTGRHFGGQLIVLGPIRFVRSTTPFFFFVSAIQHGLAVFPRGTLISSMTT</sequence>
<evidence type="ECO:0000313" key="1">
    <source>
        <dbReference type="EMBL" id="MDN7798061.1"/>
    </source>
</evidence>
<evidence type="ECO:0000313" key="2">
    <source>
        <dbReference type="Proteomes" id="UP001171620"/>
    </source>
</evidence>
<dbReference type="EMBL" id="JAUJRV010000025">
    <property type="protein sequence ID" value="MDN7798061.1"/>
    <property type="molecule type" value="Genomic_DNA"/>
</dbReference>